<keyword evidence="4" id="KW-1185">Reference proteome</keyword>
<feature type="region of interest" description="Disordered" evidence="1">
    <location>
        <begin position="49"/>
        <end position="81"/>
    </location>
</feature>
<feature type="signal peptide" evidence="2">
    <location>
        <begin position="1"/>
        <end position="23"/>
    </location>
</feature>
<dbReference type="EnsemblMetazoa" id="CJA03857.1">
    <property type="protein sequence ID" value="CJA03857.1"/>
    <property type="gene ID" value="WBGene00123061"/>
</dbReference>
<evidence type="ECO:0008006" key="5">
    <source>
        <dbReference type="Google" id="ProtNLM"/>
    </source>
</evidence>
<protein>
    <recommendedName>
        <fullName evidence="5">Secreted protein</fullName>
    </recommendedName>
</protein>
<evidence type="ECO:0000256" key="1">
    <source>
        <dbReference type="SAM" id="MobiDB-lite"/>
    </source>
</evidence>
<dbReference type="Proteomes" id="UP000005237">
    <property type="component" value="Unassembled WGS sequence"/>
</dbReference>
<dbReference type="AlphaFoldDB" id="A0A8R1DJ50"/>
<name>A0A8R1DJ50_CAEJA</name>
<proteinExistence type="predicted"/>
<keyword evidence="2" id="KW-0732">Signal</keyword>
<reference evidence="4" key="1">
    <citation type="submission" date="2010-08" db="EMBL/GenBank/DDBJ databases">
        <authorList>
            <consortium name="Caenorhabditis japonica Sequencing Consortium"/>
            <person name="Wilson R.K."/>
        </authorList>
    </citation>
    <scope>NUCLEOTIDE SEQUENCE [LARGE SCALE GENOMIC DNA]</scope>
    <source>
        <strain evidence="4">DF5081</strain>
    </source>
</reference>
<feature type="compositionally biased region" description="Polar residues" evidence="1">
    <location>
        <begin position="65"/>
        <end position="81"/>
    </location>
</feature>
<sequence length="81" mass="9217">MLQCQLRISILLFILSNVLEVECKVPRARFRKRGPSGFSLARIQKHYDDDYDSSEDASSTKGKRSSGQQVSIELLTSNLFH</sequence>
<evidence type="ECO:0000256" key="2">
    <source>
        <dbReference type="SAM" id="SignalP"/>
    </source>
</evidence>
<accession>A0A8R1DJ50</accession>
<reference evidence="3" key="2">
    <citation type="submission" date="2022-06" db="UniProtKB">
        <authorList>
            <consortium name="EnsemblMetazoa"/>
        </authorList>
    </citation>
    <scope>IDENTIFICATION</scope>
    <source>
        <strain evidence="3">DF5081</strain>
    </source>
</reference>
<evidence type="ECO:0000313" key="4">
    <source>
        <dbReference type="Proteomes" id="UP000005237"/>
    </source>
</evidence>
<organism evidence="3 4">
    <name type="scientific">Caenorhabditis japonica</name>
    <dbReference type="NCBI Taxonomy" id="281687"/>
    <lineage>
        <taxon>Eukaryota</taxon>
        <taxon>Metazoa</taxon>
        <taxon>Ecdysozoa</taxon>
        <taxon>Nematoda</taxon>
        <taxon>Chromadorea</taxon>
        <taxon>Rhabditida</taxon>
        <taxon>Rhabditina</taxon>
        <taxon>Rhabditomorpha</taxon>
        <taxon>Rhabditoidea</taxon>
        <taxon>Rhabditidae</taxon>
        <taxon>Peloderinae</taxon>
        <taxon>Caenorhabditis</taxon>
    </lineage>
</organism>
<evidence type="ECO:0000313" key="3">
    <source>
        <dbReference type="EnsemblMetazoa" id="CJA03857.1"/>
    </source>
</evidence>
<feature type="chain" id="PRO_5035785321" description="Secreted protein" evidence="2">
    <location>
        <begin position="24"/>
        <end position="81"/>
    </location>
</feature>